<keyword evidence="2" id="KW-1185">Reference proteome</keyword>
<dbReference type="AlphaFoldDB" id="A0A1Q9DK49"/>
<sequence length="451" mass="46492">MGDLERDAASVLEPQKLPKVTDSERTVAKLQYFDKSTRYHWEEAADVQLGQPDLEVGCGFVMDGVLGRVDGEAKGVVAVVLKCLSEGLELVQCVASAQSIRREIKNVEDLFVEVVFVVKNAIGDAVLCVANNMKIEVVAQALLMKLSGDMAVMHVGGVCLVKVLANAGRRLLWLPLSMKLSPVVDVVLYSGVARIDDSGILLEQGLDVGACVMIAADCCELCLCGGELYDGVELWWLRIAMPECQDDSSSESMDLQAKLQRSAVVTHHYQALHMELARVGAPAELIGGEAVNSGVATDFADPLDVVAAEVEVAEQKNAGMAAVVAEGSAVESTAVAAGRSDAVLAAVVAVAALVADVAAVAAENLEGESAAVAVVALPVPAVVAVATMAADVAAVAAENSEAESASVAVAALPVPVAARGRTHVSMVLPGGKPVSGAGPLGETASRALATH</sequence>
<evidence type="ECO:0000313" key="1">
    <source>
        <dbReference type="EMBL" id="OLP95520.1"/>
    </source>
</evidence>
<accession>A0A1Q9DK49</accession>
<name>A0A1Q9DK49_SYMMI</name>
<dbReference type="EMBL" id="LSRX01000500">
    <property type="protein sequence ID" value="OLP95520.1"/>
    <property type="molecule type" value="Genomic_DNA"/>
</dbReference>
<reference evidence="1 2" key="1">
    <citation type="submission" date="2016-02" db="EMBL/GenBank/DDBJ databases">
        <title>Genome analysis of coral dinoflagellate symbionts highlights evolutionary adaptations to a symbiotic lifestyle.</title>
        <authorList>
            <person name="Aranda M."/>
            <person name="Li Y."/>
            <person name="Liew Y.J."/>
            <person name="Baumgarten S."/>
            <person name="Simakov O."/>
            <person name="Wilson M."/>
            <person name="Piel J."/>
            <person name="Ashoor H."/>
            <person name="Bougouffa S."/>
            <person name="Bajic V.B."/>
            <person name="Ryu T."/>
            <person name="Ravasi T."/>
            <person name="Bayer T."/>
            <person name="Micklem G."/>
            <person name="Kim H."/>
            <person name="Bhak J."/>
            <person name="Lajeunesse T.C."/>
            <person name="Voolstra C.R."/>
        </authorList>
    </citation>
    <scope>NUCLEOTIDE SEQUENCE [LARGE SCALE GENOMIC DNA]</scope>
    <source>
        <strain evidence="1 2">CCMP2467</strain>
    </source>
</reference>
<comment type="caution">
    <text evidence="1">The sequence shown here is derived from an EMBL/GenBank/DDBJ whole genome shotgun (WGS) entry which is preliminary data.</text>
</comment>
<protein>
    <submittedName>
        <fullName evidence="1">Uncharacterized protein</fullName>
    </submittedName>
</protein>
<evidence type="ECO:0000313" key="2">
    <source>
        <dbReference type="Proteomes" id="UP000186817"/>
    </source>
</evidence>
<organism evidence="1 2">
    <name type="scientific">Symbiodinium microadriaticum</name>
    <name type="common">Dinoflagellate</name>
    <name type="synonym">Zooxanthella microadriatica</name>
    <dbReference type="NCBI Taxonomy" id="2951"/>
    <lineage>
        <taxon>Eukaryota</taxon>
        <taxon>Sar</taxon>
        <taxon>Alveolata</taxon>
        <taxon>Dinophyceae</taxon>
        <taxon>Suessiales</taxon>
        <taxon>Symbiodiniaceae</taxon>
        <taxon>Symbiodinium</taxon>
    </lineage>
</organism>
<dbReference type="Proteomes" id="UP000186817">
    <property type="component" value="Unassembled WGS sequence"/>
</dbReference>
<gene>
    <name evidence="1" type="ORF">AK812_SmicGene22346</name>
</gene>
<proteinExistence type="predicted"/>